<dbReference type="GO" id="GO:0006914">
    <property type="term" value="P:autophagy"/>
    <property type="evidence" value="ECO:0007669"/>
    <property type="project" value="InterPro"/>
</dbReference>
<dbReference type="PANTHER" id="PTHR13268">
    <property type="entry name" value="BREAST CARCINOMA AMPLIFIED SEQUENCE 3"/>
    <property type="match status" value="1"/>
</dbReference>
<evidence type="ECO:0000256" key="2">
    <source>
        <dbReference type="ARBA" id="ARBA00004245"/>
    </source>
</evidence>
<keyword evidence="11" id="KW-0804">Transcription</keyword>
<accession>A0A6P4YHJ4</accession>
<evidence type="ECO:0000256" key="6">
    <source>
        <dbReference type="ARBA" id="ARBA00022553"/>
    </source>
</evidence>
<dbReference type="Pfam" id="PF12490">
    <property type="entry name" value="BCAS3"/>
    <property type="match status" value="1"/>
</dbReference>
<comment type="subcellular location">
    <subcellularLocation>
        <location evidence="2">Cytoplasm</location>
        <location evidence="2">Cytoskeleton</location>
    </subcellularLocation>
    <subcellularLocation>
        <location evidence="1">Nucleus</location>
    </subcellularLocation>
    <subcellularLocation>
        <location evidence="3">Preautophagosomal structure</location>
    </subcellularLocation>
</comment>
<feature type="region of interest" description="Disordered" evidence="17">
    <location>
        <begin position="749"/>
        <end position="780"/>
    </location>
</feature>
<keyword evidence="4" id="KW-0963">Cytoplasm</keyword>
<dbReference type="FunFam" id="2.130.10.10:FF:000422">
    <property type="entry name" value="BCAS3 microtubule-associated cell migration factor"/>
    <property type="match status" value="1"/>
</dbReference>
<evidence type="ECO:0000256" key="10">
    <source>
        <dbReference type="ARBA" id="ARBA00023015"/>
    </source>
</evidence>
<evidence type="ECO:0000256" key="17">
    <source>
        <dbReference type="SAM" id="MobiDB-lite"/>
    </source>
</evidence>
<dbReference type="RefSeq" id="XP_019618217.1">
    <property type="nucleotide sequence ID" value="XM_019762658.1"/>
</dbReference>
<dbReference type="AlphaFoldDB" id="A0A6P4YHJ4"/>
<evidence type="ECO:0000313" key="21">
    <source>
        <dbReference type="RefSeq" id="XP_019618217.1"/>
    </source>
</evidence>
<feature type="domain" description="BCAS3 WD40" evidence="19">
    <location>
        <begin position="51"/>
        <end position="516"/>
    </location>
</feature>
<evidence type="ECO:0000256" key="14">
    <source>
        <dbReference type="ARBA" id="ARBA00061169"/>
    </source>
</evidence>
<dbReference type="GO" id="GO:0005634">
    <property type="term" value="C:nucleus"/>
    <property type="evidence" value="ECO:0007669"/>
    <property type="project" value="UniProtKB-SubCell"/>
</dbReference>
<evidence type="ECO:0000256" key="16">
    <source>
        <dbReference type="ARBA" id="ARBA00074831"/>
    </source>
</evidence>
<evidence type="ECO:0000256" key="5">
    <source>
        <dbReference type="ARBA" id="ARBA00022499"/>
    </source>
</evidence>
<evidence type="ECO:0000256" key="3">
    <source>
        <dbReference type="ARBA" id="ARBA00004329"/>
    </source>
</evidence>
<dbReference type="InterPro" id="IPR036322">
    <property type="entry name" value="WD40_repeat_dom_sf"/>
</dbReference>
<evidence type="ECO:0000259" key="19">
    <source>
        <dbReference type="Pfam" id="PF21034"/>
    </source>
</evidence>
<reference evidence="21" key="1">
    <citation type="submission" date="2025-08" db="UniProtKB">
        <authorList>
            <consortium name="RefSeq"/>
        </authorList>
    </citation>
    <scope>IDENTIFICATION</scope>
    <source>
        <tissue evidence="21">Gonad</tissue>
    </source>
</reference>
<protein>
    <recommendedName>
        <fullName evidence="16">BCAS3 microtubule associated cell migration factor</fullName>
    </recommendedName>
</protein>
<keyword evidence="10" id="KW-0805">Transcription regulation</keyword>
<evidence type="ECO:0000256" key="12">
    <source>
        <dbReference type="ARBA" id="ARBA00023212"/>
    </source>
</evidence>
<keyword evidence="12" id="KW-0206">Cytoskeleton</keyword>
<keyword evidence="8" id="KW-0832">Ubl conjugation</keyword>
<dbReference type="Proteomes" id="UP000515135">
    <property type="component" value="Unplaced"/>
</dbReference>
<evidence type="ECO:0000256" key="11">
    <source>
        <dbReference type="ARBA" id="ARBA00023163"/>
    </source>
</evidence>
<dbReference type="InterPro" id="IPR048382">
    <property type="entry name" value="BCAS3_WD40"/>
</dbReference>
<feature type="domain" description="BCAS3" evidence="18">
    <location>
        <begin position="604"/>
        <end position="724"/>
    </location>
</feature>
<keyword evidence="20" id="KW-1185">Reference proteome</keyword>
<evidence type="ECO:0000256" key="9">
    <source>
        <dbReference type="ARBA" id="ARBA00022990"/>
    </source>
</evidence>
<keyword evidence="5" id="KW-1017">Isopeptide bond</keyword>
<evidence type="ECO:0000259" key="18">
    <source>
        <dbReference type="Pfam" id="PF12490"/>
    </source>
</evidence>
<dbReference type="KEGG" id="bbel:109465409"/>
<keyword evidence="9" id="KW-0007">Acetylation</keyword>
<keyword evidence="7" id="KW-0037">Angiogenesis</keyword>
<dbReference type="InterPro" id="IPR045142">
    <property type="entry name" value="BCAS3-like"/>
</dbReference>
<dbReference type="GO" id="GO:0000407">
    <property type="term" value="C:phagophore assembly site"/>
    <property type="evidence" value="ECO:0007669"/>
    <property type="project" value="UniProtKB-SubCell"/>
</dbReference>
<comment type="subunit">
    <text evidence="15">Interacts with histone H3, ESR1, KAT2B and PELP1; the interactions occur in a estrogen-dependent manner. Interacts with beta-tubulin and VIM. Interacts (via C-terminal) with PHAF1; the interaction is requrired for the association with the phagophore.</text>
</comment>
<dbReference type="SUPFAM" id="SSF50978">
    <property type="entry name" value="WD40 repeat-like"/>
    <property type="match status" value="1"/>
</dbReference>
<organism evidence="20 21">
    <name type="scientific">Branchiostoma belcheri</name>
    <name type="common">Amphioxus</name>
    <dbReference type="NCBI Taxonomy" id="7741"/>
    <lineage>
        <taxon>Eukaryota</taxon>
        <taxon>Metazoa</taxon>
        <taxon>Chordata</taxon>
        <taxon>Cephalochordata</taxon>
        <taxon>Leptocardii</taxon>
        <taxon>Amphioxiformes</taxon>
        <taxon>Branchiostomatidae</taxon>
        <taxon>Branchiostoma</taxon>
    </lineage>
</organism>
<dbReference type="Gene3D" id="2.130.10.10">
    <property type="entry name" value="YVTN repeat-like/Quinoprotein amine dehydrogenase"/>
    <property type="match status" value="1"/>
</dbReference>
<evidence type="ECO:0000256" key="15">
    <source>
        <dbReference type="ARBA" id="ARBA00066095"/>
    </source>
</evidence>
<evidence type="ECO:0000256" key="1">
    <source>
        <dbReference type="ARBA" id="ARBA00004123"/>
    </source>
</evidence>
<dbReference type="PANTHER" id="PTHR13268:SF0">
    <property type="entry name" value="BCAS3 MICROTUBULE ASSOCIATED CELL MIGRATION FACTOR"/>
    <property type="match status" value="1"/>
</dbReference>
<name>A0A6P4YHJ4_BRABE</name>
<comment type="similarity">
    <text evidence="14">Belongs to the BCAS3 family.</text>
</comment>
<evidence type="ECO:0000256" key="4">
    <source>
        <dbReference type="ARBA" id="ARBA00022490"/>
    </source>
</evidence>
<evidence type="ECO:0000256" key="7">
    <source>
        <dbReference type="ARBA" id="ARBA00022657"/>
    </source>
</evidence>
<feature type="region of interest" description="Disordered" evidence="17">
    <location>
        <begin position="830"/>
        <end position="902"/>
    </location>
</feature>
<feature type="region of interest" description="Disordered" evidence="17">
    <location>
        <begin position="451"/>
        <end position="488"/>
    </location>
</feature>
<evidence type="ECO:0000313" key="20">
    <source>
        <dbReference type="Proteomes" id="UP000515135"/>
    </source>
</evidence>
<dbReference type="GeneID" id="109465409"/>
<dbReference type="Pfam" id="PF21034">
    <property type="entry name" value="BCAS3_WD40"/>
    <property type="match status" value="1"/>
</dbReference>
<dbReference type="GO" id="GO:0005856">
    <property type="term" value="C:cytoskeleton"/>
    <property type="evidence" value="ECO:0007669"/>
    <property type="project" value="UniProtKB-SubCell"/>
</dbReference>
<feature type="region of interest" description="Disordered" evidence="17">
    <location>
        <begin position="1"/>
        <end position="25"/>
    </location>
</feature>
<evidence type="ECO:0000256" key="13">
    <source>
        <dbReference type="ARBA" id="ARBA00023242"/>
    </source>
</evidence>
<dbReference type="OrthoDB" id="25778at2759"/>
<evidence type="ECO:0000256" key="8">
    <source>
        <dbReference type="ARBA" id="ARBA00022843"/>
    </source>
</evidence>
<sequence length="902" mass="96914">MSADSPRRGSRSAGTVVRPQAAGDKSYMESVVDFLQAVPQAYSGSKTEDREKIVWARFESTDVNDISYNSEYAEHRCSEAPILLIIGYSNGVQIWNLPSSGEAQEVLSIRQGPVRVLRVLPTPITGNHQSDSFAEKRPLIAMCDGSSSTQPYCTVHLTSLKSGEQVHSIGFKSQVYDIHFNKRIVVIALQEKVAAFDACTFQHRFWITSCYPCPGPHINPLALGTRWLAYADKKLVPTHQSRGGMTGNGIQSYAATVISAAKTITKGLSMFGETVGRLTGNKAQAPSEVKSTSPSKTTLNRAGLVPGIITVVDTLVVAEGEVNVQDDNDGSAFVAHFPAHNGEPIAAMEFDPSGQLLVTADVLGHTFHMFRILPHPWSSSQGAVHHLYCLHRGDTTAKVQNISFTLDSRWVAVSTLRGTTHVFPVTTYGGPVSVRTHTSARVVNRASRFHKSAGLDEIEQTQTGRHSPVPGSSGSPQAPPSYPSSSIINNNLENCRLPPFPHPTVVTPAAQIKQPLVLSGISGSSAAGKPQPHGSPIKQDNNLLCVAAQFASSRGWRTGNPTASREKADPGKPLPVDSLYIISCHGNLMEHVLDPQPVDSVPKMDDAPIQLLTQPLAQWNLKRCSTSAELKPPLPSNSPLIIASDIVAADNAASMSNSMVTRYDSYDSLSSDQSSQEDDHWLSQVEMVTHAGPHRRLWMGPQFSFKTFQTNTAVLSSNSSALLGQSPDANTVDVLAEELDLQSLRVQPVRSQPVPTPQSGRTSHTAPGFEPLGHSPGSNAASMPLLIDSGPGSFDRGTRVVEICGSWPESGPMRGAEVLEDRLRESIADAMIESPTKERPSIHRTGSNSGRREVLQQEDVLSSSSGSGGSAPRTPATFDARSSPPHSIDHVMVFPPSTGSPD</sequence>
<keyword evidence="13" id="KW-0539">Nucleus</keyword>
<dbReference type="InterPro" id="IPR022175">
    <property type="entry name" value="BCAS3_dom"/>
</dbReference>
<gene>
    <name evidence="21" type="primary">LOC109465409</name>
</gene>
<keyword evidence="6" id="KW-0597">Phosphoprotein</keyword>
<proteinExistence type="inferred from homology"/>
<feature type="compositionally biased region" description="Low complexity" evidence="17">
    <location>
        <begin position="467"/>
        <end position="476"/>
    </location>
</feature>
<dbReference type="InterPro" id="IPR015943">
    <property type="entry name" value="WD40/YVTN_repeat-like_dom_sf"/>
</dbReference>
<dbReference type="GO" id="GO:0042594">
    <property type="term" value="P:response to starvation"/>
    <property type="evidence" value="ECO:0007669"/>
    <property type="project" value="TreeGrafter"/>
</dbReference>